<evidence type="ECO:0000313" key="2">
    <source>
        <dbReference type="EMBL" id="MDR5905154.1"/>
    </source>
</evidence>
<dbReference type="InterPro" id="IPR036779">
    <property type="entry name" value="LysM_dom_sf"/>
</dbReference>
<dbReference type="Pfam" id="PF01476">
    <property type="entry name" value="LysM"/>
    <property type="match status" value="1"/>
</dbReference>
<accession>A0ABU1HCF1</accession>
<dbReference type="Gene3D" id="3.10.350.10">
    <property type="entry name" value="LysM domain"/>
    <property type="match status" value="1"/>
</dbReference>
<comment type="caution">
    <text evidence="2">The sequence shown here is derived from an EMBL/GenBank/DDBJ whole genome shotgun (WGS) entry which is preliminary data.</text>
</comment>
<evidence type="ECO:0000313" key="3">
    <source>
        <dbReference type="Proteomes" id="UP001251374"/>
    </source>
</evidence>
<protein>
    <submittedName>
        <fullName evidence="2">LysM peptidoglycan-binding domain-containing protein</fullName>
    </submittedName>
</protein>
<dbReference type="PANTHER" id="PTHR34700">
    <property type="entry name" value="POTASSIUM BINDING PROTEIN KBP"/>
    <property type="match status" value="1"/>
</dbReference>
<dbReference type="InterPro" id="IPR052196">
    <property type="entry name" value="Bact_Kbp"/>
</dbReference>
<dbReference type="PANTHER" id="PTHR34700:SF4">
    <property type="entry name" value="PHAGE-LIKE ELEMENT PBSX PROTEIN XKDP"/>
    <property type="match status" value="1"/>
</dbReference>
<dbReference type="SUPFAM" id="SSF54106">
    <property type="entry name" value="LysM domain"/>
    <property type="match status" value="1"/>
</dbReference>
<dbReference type="InterPro" id="IPR018392">
    <property type="entry name" value="LysM"/>
</dbReference>
<reference evidence="2 3" key="1">
    <citation type="submission" date="2023-04" db="EMBL/GenBank/DDBJ databases">
        <title>A long-awaited taxogenomic arrangement of the family Halomonadaceae.</title>
        <authorList>
            <person name="De La Haba R."/>
            <person name="Chuvochina M."/>
            <person name="Wittouck S."/>
            <person name="Arahal D.R."/>
            <person name="Sanchez-Porro C."/>
            <person name="Hugenholtz P."/>
            <person name="Ventosa A."/>
        </authorList>
    </citation>
    <scope>NUCLEOTIDE SEQUENCE [LARGE SCALE GENOMIC DNA]</scope>
    <source>
        <strain evidence="2 3">DSM 26770</strain>
    </source>
</reference>
<sequence length="363" mass="40257">MSTSGARRGAWHGWVAGWALLAMLLSLPAMGQGLSDAGLRGDAPDRYTVVRGDTLWDISGRFLRHPWQWPEVWEVNPQIRNPHLIYPGDTVYLYYQDGRPRLGLERGRGEVRLSPEVRRTPRREAVPPLPLERVENFLTEYRVLDDPAQADEQAYVVGGDDRRLISGAGDRIYARGDLADHGRLGIYRLGETYEDSVTGEFLGLELVGVGQARWLRGEGDIATLDVLSANQEVRNGDLVLPLESGELLTEFQPRAPERAVDGRLLAVPGGVQFIGRLQVVALDRGRRDGLTPGHVLSVEQRGELVTDPVTNESLRLPGEEAGLVMVFKSYERMSYALVMRASRSLAVGDRIFNPDSSATLAQR</sequence>
<name>A0ABU1HCF1_9GAMM</name>
<dbReference type="CDD" id="cd00118">
    <property type="entry name" value="LysM"/>
    <property type="match status" value="1"/>
</dbReference>
<evidence type="ECO:0000259" key="1">
    <source>
        <dbReference type="PROSITE" id="PS51782"/>
    </source>
</evidence>
<dbReference type="PROSITE" id="PS51782">
    <property type="entry name" value="LYSM"/>
    <property type="match status" value="1"/>
</dbReference>
<proteinExistence type="predicted"/>
<dbReference type="Proteomes" id="UP001251374">
    <property type="component" value="Unassembled WGS sequence"/>
</dbReference>
<feature type="domain" description="LysM" evidence="1">
    <location>
        <begin position="45"/>
        <end position="93"/>
    </location>
</feature>
<dbReference type="RefSeq" id="WP_309719245.1">
    <property type="nucleotide sequence ID" value="NZ_JARWAM010000005.1"/>
</dbReference>
<dbReference type="EMBL" id="JARWAM010000005">
    <property type="protein sequence ID" value="MDR5905154.1"/>
    <property type="molecule type" value="Genomic_DNA"/>
</dbReference>
<gene>
    <name evidence="2" type="ORF">QC821_07720</name>
</gene>
<keyword evidence="3" id="KW-1185">Reference proteome</keyword>
<organism evidence="2 3">
    <name type="scientific">Franzmannia qiaohouensis</name>
    <dbReference type="NCBI Taxonomy" id="1329370"/>
    <lineage>
        <taxon>Bacteria</taxon>
        <taxon>Pseudomonadati</taxon>
        <taxon>Pseudomonadota</taxon>
        <taxon>Gammaproteobacteria</taxon>
        <taxon>Oceanospirillales</taxon>
        <taxon>Halomonadaceae</taxon>
        <taxon>Franzmannia</taxon>
    </lineage>
</organism>